<keyword evidence="5 10" id="KW-0812">Transmembrane</keyword>
<dbReference type="HAMAP" id="MF_00115">
    <property type="entry name" value="MscL"/>
    <property type="match status" value="1"/>
</dbReference>
<dbReference type="PANTHER" id="PTHR30266">
    <property type="entry name" value="MECHANOSENSITIVE CHANNEL MSCL"/>
    <property type="match status" value="1"/>
</dbReference>
<dbReference type="AlphaFoldDB" id="A0A5C4ML85"/>
<accession>A0A5C4ML85</accession>
<comment type="subunit">
    <text evidence="10">Homopentamer.</text>
</comment>
<gene>
    <name evidence="10 12" type="primary">mscL</name>
    <name evidence="12" type="ORF">FHE65_13955</name>
    <name evidence="11" type="ORF">FHE65_20335</name>
</gene>
<dbReference type="Gene3D" id="1.10.1200.120">
    <property type="entry name" value="Large-conductance mechanosensitive channel, MscL, domain 1"/>
    <property type="match status" value="1"/>
</dbReference>
<dbReference type="GO" id="GO:0005886">
    <property type="term" value="C:plasma membrane"/>
    <property type="evidence" value="ECO:0007669"/>
    <property type="project" value="UniProtKB-SubCell"/>
</dbReference>
<evidence type="ECO:0000256" key="7">
    <source>
        <dbReference type="ARBA" id="ARBA00023065"/>
    </source>
</evidence>
<dbReference type="InterPro" id="IPR036019">
    <property type="entry name" value="MscL_channel"/>
</dbReference>
<dbReference type="InterPro" id="IPR001185">
    <property type="entry name" value="MS_channel"/>
</dbReference>
<dbReference type="PANTHER" id="PTHR30266:SF2">
    <property type="entry name" value="LARGE-CONDUCTANCE MECHANOSENSITIVE CHANNEL"/>
    <property type="match status" value="1"/>
</dbReference>
<comment type="similarity">
    <text evidence="2 10">Belongs to the MscL family.</text>
</comment>
<comment type="caution">
    <text evidence="12">The sequence shown here is derived from an EMBL/GenBank/DDBJ whole genome shotgun (WGS) entry which is preliminary data.</text>
</comment>
<keyword evidence="4 10" id="KW-1003">Cell membrane</keyword>
<dbReference type="GO" id="GO:0008381">
    <property type="term" value="F:mechanosensitive monoatomic ion channel activity"/>
    <property type="evidence" value="ECO:0007669"/>
    <property type="project" value="UniProtKB-UniRule"/>
</dbReference>
<evidence type="ECO:0000313" key="12">
    <source>
        <dbReference type="EMBL" id="TNC46067.1"/>
    </source>
</evidence>
<evidence type="ECO:0000256" key="4">
    <source>
        <dbReference type="ARBA" id="ARBA00022475"/>
    </source>
</evidence>
<sequence>MVAGFKEFVMRGNVIDLAVAVVMGTAVTALVTSFTNAVIDPLFAAIGGSGSLGFGFTIVSGNPATFVNIGAVIAALINFLIIAAVLYFLLVVPMNRFRERYMKPSDDAPPPEDVALLREIRDELRARREL</sequence>
<comment type="function">
    <text evidence="10">Channel that opens in response to stretch forces in the membrane lipid bilayer. May participate in the regulation of osmotic pressure changes within the cell.</text>
</comment>
<proteinExistence type="inferred from homology"/>
<keyword evidence="7 10" id="KW-0406">Ion transport</keyword>
<keyword evidence="9 10" id="KW-0407">Ion channel</keyword>
<comment type="subcellular location">
    <subcellularLocation>
        <location evidence="1 10">Cell membrane</location>
        <topology evidence="1 10">Multi-pass membrane protein</topology>
    </subcellularLocation>
</comment>
<dbReference type="Pfam" id="PF01741">
    <property type="entry name" value="MscL"/>
    <property type="match status" value="1"/>
</dbReference>
<protein>
    <recommendedName>
        <fullName evidence="10">Large-conductance mechanosensitive channel</fullName>
    </recommendedName>
</protein>
<dbReference type="EMBL" id="VDFR01000062">
    <property type="protein sequence ID" value="TNC46067.1"/>
    <property type="molecule type" value="Genomic_DNA"/>
</dbReference>
<dbReference type="Proteomes" id="UP000306740">
    <property type="component" value="Unassembled WGS sequence"/>
</dbReference>
<dbReference type="PROSITE" id="PS01327">
    <property type="entry name" value="MSCL"/>
    <property type="match status" value="1"/>
</dbReference>
<evidence type="ECO:0000256" key="5">
    <source>
        <dbReference type="ARBA" id="ARBA00022692"/>
    </source>
</evidence>
<dbReference type="NCBIfam" id="TIGR00220">
    <property type="entry name" value="mscL"/>
    <property type="match status" value="1"/>
</dbReference>
<evidence type="ECO:0000256" key="8">
    <source>
        <dbReference type="ARBA" id="ARBA00023136"/>
    </source>
</evidence>
<keyword evidence="3 10" id="KW-0813">Transport</keyword>
<dbReference type="PRINTS" id="PR01264">
    <property type="entry name" value="MECHCHANNEL"/>
</dbReference>
<evidence type="ECO:0000256" key="6">
    <source>
        <dbReference type="ARBA" id="ARBA00022989"/>
    </source>
</evidence>
<reference evidence="12 13" key="1">
    <citation type="submission" date="2019-05" db="EMBL/GenBank/DDBJ databases">
        <title>Mumia sp. nov., isolated from the intestinal contents of plateau pika (Ochotona curzoniae) in the Qinghai-Tibet plateau of China.</title>
        <authorList>
            <person name="Tian Z."/>
        </authorList>
    </citation>
    <scope>NUCLEOTIDE SEQUENCE [LARGE SCALE GENOMIC DNA]</scope>
    <source>
        <strain evidence="13">527</strain>
        <strain evidence="12">Z527</strain>
    </source>
</reference>
<evidence type="ECO:0000256" key="9">
    <source>
        <dbReference type="ARBA" id="ARBA00023303"/>
    </source>
</evidence>
<keyword evidence="6 10" id="KW-1133">Transmembrane helix</keyword>
<evidence type="ECO:0000313" key="11">
    <source>
        <dbReference type="EMBL" id="TNC42846.1"/>
    </source>
</evidence>
<dbReference type="InterPro" id="IPR019823">
    <property type="entry name" value="Mechanosensitive_channel_CS"/>
</dbReference>
<evidence type="ECO:0000313" key="13">
    <source>
        <dbReference type="Proteomes" id="UP000306740"/>
    </source>
</evidence>
<keyword evidence="8 10" id="KW-0472">Membrane</keyword>
<dbReference type="OrthoDB" id="9810350at2"/>
<feature type="transmembrane region" description="Helical" evidence="10">
    <location>
        <begin position="14"/>
        <end position="35"/>
    </location>
</feature>
<evidence type="ECO:0000256" key="3">
    <source>
        <dbReference type="ARBA" id="ARBA00022448"/>
    </source>
</evidence>
<dbReference type="EMBL" id="VDFR01000091">
    <property type="protein sequence ID" value="TNC42846.1"/>
    <property type="molecule type" value="Genomic_DNA"/>
</dbReference>
<evidence type="ECO:0000256" key="10">
    <source>
        <dbReference type="HAMAP-Rule" id="MF_00115"/>
    </source>
</evidence>
<feature type="transmembrane region" description="Helical" evidence="10">
    <location>
        <begin position="42"/>
        <end position="60"/>
    </location>
</feature>
<feature type="transmembrane region" description="Helical" evidence="10">
    <location>
        <begin position="66"/>
        <end position="92"/>
    </location>
</feature>
<dbReference type="SUPFAM" id="SSF81330">
    <property type="entry name" value="Gated mechanosensitive channel"/>
    <property type="match status" value="1"/>
</dbReference>
<evidence type="ECO:0000256" key="2">
    <source>
        <dbReference type="ARBA" id="ARBA00007254"/>
    </source>
</evidence>
<evidence type="ECO:0000256" key="1">
    <source>
        <dbReference type="ARBA" id="ARBA00004651"/>
    </source>
</evidence>
<name>A0A5C4ML85_9ACTN</name>
<organism evidence="12 13">
    <name type="scientific">Mumia zhuanghuii</name>
    <dbReference type="NCBI Taxonomy" id="2585211"/>
    <lineage>
        <taxon>Bacteria</taxon>
        <taxon>Bacillati</taxon>
        <taxon>Actinomycetota</taxon>
        <taxon>Actinomycetes</taxon>
        <taxon>Propionibacteriales</taxon>
        <taxon>Nocardioidaceae</taxon>
        <taxon>Mumia</taxon>
    </lineage>
</organism>
<dbReference type="InterPro" id="IPR037673">
    <property type="entry name" value="MSC/AndL"/>
</dbReference>